<sequence length="12" mass="1359">MSRSICLLSHIV</sequence>
<comment type="caution">
    <text evidence="1">The sequence shown here is derived from an EMBL/GenBank/DDBJ whole genome shotgun (WGS) entry which is preliminary data.</text>
</comment>
<dbReference type="EMBL" id="LATX01001944">
    <property type="protein sequence ID" value="KTB35976.1"/>
    <property type="molecule type" value="Genomic_DNA"/>
</dbReference>
<organism evidence="1 2">
    <name type="scientific">Moniliophthora roreri</name>
    <name type="common">Frosty pod rot fungus</name>
    <name type="synonym">Monilia roreri</name>
    <dbReference type="NCBI Taxonomy" id="221103"/>
    <lineage>
        <taxon>Eukaryota</taxon>
        <taxon>Fungi</taxon>
        <taxon>Dikarya</taxon>
        <taxon>Basidiomycota</taxon>
        <taxon>Agaricomycotina</taxon>
        <taxon>Agaricomycetes</taxon>
        <taxon>Agaricomycetidae</taxon>
        <taxon>Agaricales</taxon>
        <taxon>Marasmiineae</taxon>
        <taxon>Marasmiaceae</taxon>
        <taxon>Moniliophthora</taxon>
    </lineage>
</organism>
<gene>
    <name evidence="1" type="ORF">WG66_11449</name>
</gene>
<dbReference type="Proteomes" id="UP000054988">
    <property type="component" value="Unassembled WGS sequence"/>
</dbReference>
<reference evidence="1 2" key="1">
    <citation type="submission" date="2015-12" db="EMBL/GenBank/DDBJ databases">
        <title>Draft genome sequence of Moniliophthora roreri, the causal agent of frosty pod rot of cacao.</title>
        <authorList>
            <person name="Aime M.C."/>
            <person name="Diaz-Valderrama J.R."/>
            <person name="Kijpornyongpan T."/>
            <person name="Phillips-Mora W."/>
        </authorList>
    </citation>
    <scope>NUCLEOTIDE SEQUENCE [LARGE SCALE GENOMIC DNA]</scope>
    <source>
        <strain evidence="1 2">MCA 2952</strain>
    </source>
</reference>
<accession>A0A0W0FI38</accession>
<evidence type="ECO:0000313" key="1">
    <source>
        <dbReference type="EMBL" id="KTB35976.1"/>
    </source>
</evidence>
<protein>
    <submittedName>
        <fullName evidence="1">Uncharacterized protein</fullName>
    </submittedName>
</protein>
<proteinExistence type="predicted"/>
<evidence type="ECO:0000313" key="2">
    <source>
        <dbReference type="Proteomes" id="UP000054988"/>
    </source>
</evidence>
<name>A0A0W0FI38_MONRR</name>